<keyword evidence="1 5" id="KW-0808">Transferase</keyword>
<dbReference type="SUPFAM" id="SSF63999">
    <property type="entry name" value="Thiamin pyrophosphokinase, catalytic domain"/>
    <property type="match status" value="1"/>
</dbReference>
<accession>A0A7C2G0J3</accession>
<dbReference type="PANTHER" id="PTHR39648:SF1">
    <property type="entry name" value="6-HYDROXYMETHYL-7,8-DIHYDROPTERIN PYROPHOSPHOKINASE"/>
    <property type="match status" value="1"/>
</dbReference>
<dbReference type="GO" id="GO:0000287">
    <property type="term" value="F:magnesium ion binding"/>
    <property type="evidence" value="ECO:0007669"/>
    <property type="project" value="UniProtKB-UniRule"/>
</dbReference>
<evidence type="ECO:0000256" key="2">
    <source>
        <dbReference type="ARBA" id="ARBA00022741"/>
    </source>
</evidence>
<keyword evidence="4 5" id="KW-0067">ATP-binding</keyword>
<dbReference type="PANTHER" id="PTHR39648">
    <property type="entry name" value="6-HYDROXYMETHYL-7,8-DIHYDROPTERIN PYROPHOSPHOKINASE"/>
    <property type="match status" value="1"/>
</dbReference>
<comment type="cofactor">
    <cofactor evidence="5">
        <name>Mg(2+)</name>
        <dbReference type="ChEBI" id="CHEBI:18420"/>
    </cofactor>
</comment>
<comment type="catalytic activity">
    <reaction evidence="5">
        <text>6-hydroxymethyl-7,8-dihydropterin + ATP = (7,8-dihydropterin-6-yl)methyl diphosphate + AMP + H(+)</text>
        <dbReference type="Rhea" id="RHEA:11412"/>
        <dbReference type="ChEBI" id="CHEBI:15378"/>
        <dbReference type="ChEBI" id="CHEBI:30616"/>
        <dbReference type="ChEBI" id="CHEBI:44841"/>
        <dbReference type="ChEBI" id="CHEBI:72950"/>
        <dbReference type="ChEBI" id="CHEBI:456215"/>
        <dbReference type="EC" id="2.7.6.3"/>
    </reaction>
</comment>
<dbReference type="Pfam" id="PF01973">
    <property type="entry name" value="MptE-like"/>
    <property type="match status" value="1"/>
</dbReference>
<evidence type="ECO:0000256" key="4">
    <source>
        <dbReference type="ARBA" id="ARBA00022840"/>
    </source>
</evidence>
<evidence type="ECO:0000259" key="6">
    <source>
        <dbReference type="Pfam" id="PF01973"/>
    </source>
</evidence>
<dbReference type="AlphaFoldDB" id="A0A7C2G0J3"/>
<comment type="similarity">
    <text evidence="5">Belongs to the archaeal 6-HMPDK family.</text>
</comment>
<feature type="domain" description="6-hydroxymethylpterin diphosphokinase MptE-like" evidence="6">
    <location>
        <begin position="49"/>
        <end position="196"/>
    </location>
</feature>
<gene>
    <name evidence="5" type="primary">mptE</name>
    <name evidence="7" type="ORF">ENP55_00870</name>
</gene>
<proteinExistence type="inferred from homology"/>
<evidence type="ECO:0000256" key="3">
    <source>
        <dbReference type="ARBA" id="ARBA00022777"/>
    </source>
</evidence>
<dbReference type="EC" id="2.7.6.3" evidence="5"/>
<comment type="caution">
    <text evidence="7">The sequence shown here is derived from an EMBL/GenBank/DDBJ whole genome shotgun (WGS) entry which is preliminary data.</text>
</comment>
<dbReference type="InterPro" id="IPR027510">
    <property type="entry name" value="HMPDK_MptE"/>
</dbReference>
<dbReference type="GO" id="GO:0005524">
    <property type="term" value="F:ATP binding"/>
    <property type="evidence" value="ECO:0007669"/>
    <property type="project" value="UniProtKB-UniRule"/>
</dbReference>
<keyword evidence="5" id="KW-0460">Magnesium</keyword>
<dbReference type="HAMAP" id="MF_02131">
    <property type="entry name" value="HMPDK_arch"/>
    <property type="match status" value="1"/>
</dbReference>
<keyword evidence="3 5" id="KW-0418">Kinase</keyword>
<keyword evidence="2 5" id="KW-0547">Nucleotide-binding</keyword>
<reference evidence="7" key="1">
    <citation type="journal article" date="2020" name="mSystems">
        <title>Genome- and Community-Level Interaction Insights into Carbon Utilization and Element Cycling Functions of Hydrothermarchaeota in Hydrothermal Sediment.</title>
        <authorList>
            <person name="Zhou Z."/>
            <person name="Liu Y."/>
            <person name="Xu W."/>
            <person name="Pan J."/>
            <person name="Luo Z.H."/>
            <person name="Li M."/>
        </authorList>
    </citation>
    <scope>NUCLEOTIDE SEQUENCE [LARGE SCALE GENOMIC DNA]</scope>
    <source>
        <strain evidence="7">SpSt-23</strain>
    </source>
</reference>
<comment type="function">
    <text evidence="5">Catalyzes the transfer of diphosphate from ATP to 6-hydroxymethyl-7,8-dihydropterin (6-HMD), leading to 6-hydroxymethyl-7,8-dihydropterin diphosphate (6-HMDP).</text>
</comment>
<name>A0A7C2G0J3_9CREN</name>
<dbReference type="GO" id="GO:0003848">
    <property type="term" value="F:2-amino-4-hydroxy-6-hydroxymethyldihydropteridine diphosphokinase activity"/>
    <property type="evidence" value="ECO:0007669"/>
    <property type="project" value="UniProtKB-UniRule"/>
</dbReference>
<organism evidence="7">
    <name type="scientific">Thermosphaera aggregans</name>
    <dbReference type="NCBI Taxonomy" id="54254"/>
    <lineage>
        <taxon>Archaea</taxon>
        <taxon>Thermoproteota</taxon>
        <taxon>Thermoprotei</taxon>
        <taxon>Desulfurococcales</taxon>
        <taxon>Desulfurococcaceae</taxon>
        <taxon>Thermosphaera</taxon>
    </lineage>
</organism>
<sequence length="246" mass="27617">MSWIVDKEWWSKTYTELITKTIDLNFEKDQQATDLLSTLLEGRKDSIGFEEMKNLFKKFNESIVFGCGPNLVSDLEFLRENKKLENRLLISADGATTVLINHDILPHIIVTDLDGLIADIAWASLKGSIIVIHAHGDNIDGISKFVPMFRGKVIGSTQVEPRPHVYNFGGFTDGDRSVFLSYSLGTSRVILAGFDLNGEPHSCPGKLVPFNKRIKKIKLEIAKILLKQLEEKGVKLFNVQGEPYVL</sequence>
<dbReference type="GO" id="GO:0009229">
    <property type="term" value="P:thiamine diphosphate biosynthetic process"/>
    <property type="evidence" value="ECO:0007669"/>
    <property type="project" value="InterPro"/>
</dbReference>
<dbReference type="EMBL" id="DSJT01000003">
    <property type="protein sequence ID" value="HEF86867.1"/>
    <property type="molecule type" value="Genomic_DNA"/>
</dbReference>
<evidence type="ECO:0000256" key="1">
    <source>
        <dbReference type="ARBA" id="ARBA00022679"/>
    </source>
</evidence>
<dbReference type="GO" id="GO:0004788">
    <property type="term" value="F:thiamine diphosphokinase activity"/>
    <property type="evidence" value="ECO:0007669"/>
    <property type="project" value="InterPro"/>
</dbReference>
<dbReference type="InterPro" id="IPR002826">
    <property type="entry name" value="MptE-like"/>
</dbReference>
<dbReference type="InterPro" id="IPR036759">
    <property type="entry name" value="TPK_catalytic_sf"/>
</dbReference>
<protein>
    <recommendedName>
        <fullName evidence="5">6-hydroxymethyl-7,8-dihydropterin pyrophosphokinase</fullName>
        <shortName evidence="5">HPPK</shortName>
        <ecNumber evidence="5">2.7.6.3</ecNumber>
    </recommendedName>
    <alternativeName>
        <fullName evidence="5">2-amino-4-hydroxy-6-hydroxymethyldihydropteridine pyrophosphokinase</fullName>
    </alternativeName>
    <alternativeName>
        <fullName evidence="5">6-hydroxymethyl-7,8-dihydropterin diphosphokinase</fullName>
        <shortName evidence="5">6-HMPDK</shortName>
    </alternativeName>
    <alternativeName>
        <fullName evidence="5">7,8-dihydro-6-hydroxymethylpterin diphosphokinase</fullName>
    </alternativeName>
    <alternativeName>
        <fullName evidence="5">7,8-dihydro-6-hydroxymethylpterin pyrophosphokinase</fullName>
        <shortName evidence="5">PPPK</shortName>
    </alternativeName>
</protein>
<evidence type="ECO:0000256" key="5">
    <source>
        <dbReference type="HAMAP-Rule" id="MF_02131"/>
    </source>
</evidence>
<dbReference type="GO" id="GO:0016301">
    <property type="term" value="F:kinase activity"/>
    <property type="evidence" value="ECO:0007669"/>
    <property type="project" value="UniProtKB-KW"/>
</dbReference>
<evidence type="ECO:0000313" key="7">
    <source>
        <dbReference type="EMBL" id="HEF86867.1"/>
    </source>
</evidence>